<reference evidence="1" key="1">
    <citation type="submission" date="2022-09" db="EMBL/GenBank/DDBJ databases">
        <title>A Global Phylogenomic Analysis of the Shiitake Genus Lentinula.</title>
        <authorList>
            <consortium name="DOE Joint Genome Institute"/>
            <person name="Sierra-Patev S."/>
            <person name="Min B."/>
            <person name="Naranjo-Ortiz M."/>
            <person name="Looney B."/>
            <person name="Konkel Z."/>
            <person name="Slot J.C."/>
            <person name="Sakamoto Y."/>
            <person name="Steenwyk J.L."/>
            <person name="Rokas A."/>
            <person name="Carro J."/>
            <person name="Camarero S."/>
            <person name="Ferreira P."/>
            <person name="Molpeceres G."/>
            <person name="Ruiz-Duenas F.J."/>
            <person name="Serrano A."/>
            <person name="Henrissat B."/>
            <person name="Drula E."/>
            <person name="Hughes K.W."/>
            <person name="Mata J.L."/>
            <person name="Ishikawa N.K."/>
            <person name="Vargas-Isla R."/>
            <person name="Ushijima S."/>
            <person name="Smith C.A."/>
            <person name="Ahrendt S."/>
            <person name="Andreopoulos W."/>
            <person name="He G."/>
            <person name="Labutti K."/>
            <person name="Lipzen A."/>
            <person name="Ng V."/>
            <person name="Riley R."/>
            <person name="Sandor L."/>
            <person name="Barry K."/>
            <person name="Martinez A.T."/>
            <person name="Xiao Y."/>
            <person name="Gibbons J.G."/>
            <person name="Terashima K."/>
            <person name="Grigoriev I.V."/>
            <person name="Hibbett D.S."/>
        </authorList>
    </citation>
    <scope>NUCLEOTIDE SEQUENCE</scope>
    <source>
        <strain evidence="1">TMI1499</strain>
    </source>
</reference>
<name>A0ACC1UEX7_9AGAR</name>
<evidence type="ECO:0000313" key="1">
    <source>
        <dbReference type="EMBL" id="KAJ3815287.1"/>
    </source>
</evidence>
<keyword evidence="2" id="KW-1185">Reference proteome</keyword>
<gene>
    <name evidence="1" type="ORF">F5876DRAFT_61692</name>
</gene>
<evidence type="ECO:0000313" key="2">
    <source>
        <dbReference type="Proteomes" id="UP001163835"/>
    </source>
</evidence>
<comment type="caution">
    <text evidence="1">The sequence shown here is derived from an EMBL/GenBank/DDBJ whole genome shotgun (WGS) entry which is preliminary data.</text>
</comment>
<dbReference type="Proteomes" id="UP001163835">
    <property type="component" value="Unassembled WGS sequence"/>
</dbReference>
<sequence>MRGRFRNSKIILPMFSFDEFYNSEMLRYWGGTQAVSKRLYLKEGEKGRMQCTTRFGQLRTPGLYCFPAGKEKAQVQAKSAPVDRHMQCYRYLASYVLGLGRTRSHLEHSELTSIEEVLKDLAKLRDKSNILNVRSIRPSRWTWVTRNFEHMSPKVLDFRMQARILSIILTYSELSSWPVYHTAPESLCRMKVHDDVYNNLVEVREAIVDTWIKAAGEKRNLKF</sequence>
<dbReference type="EMBL" id="MU794952">
    <property type="protein sequence ID" value="KAJ3815287.1"/>
    <property type="molecule type" value="Genomic_DNA"/>
</dbReference>
<organism evidence="1 2">
    <name type="scientific">Lentinula aff. lateritia</name>
    <dbReference type="NCBI Taxonomy" id="2804960"/>
    <lineage>
        <taxon>Eukaryota</taxon>
        <taxon>Fungi</taxon>
        <taxon>Dikarya</taxon>
        <taxon>Basidiomycota</taxon>
        <taxon>Agaricomycotina</taxon>
        <taxon>Agaricomycetes</taxon>
        <taxon>Agaricomycetidae</taxon>
        <taxon>Agaricales</taxon>
        <taxon>Marasmiineae</taxon>
        <taxon>Omphalotaceae</taxon>
        <taxon>Lentinula</taxon>
    </lineage>
</organism>
<protein>
    <submittedName>
        <fullName evidence="1">Uncharacterized protein</fullName>
    </submittedName>
</protein>
<proteinExistence type="predicted"/>
<accession>A0ACC1UEX7</accession>